<protein>
    <recommendedName>
        <fullName evidence="3">Large polyvalent protein-associated domain-containing protein</fullName>
    </recommendedName>
</protein>
<comment type="caution">
    <text evidence="1">The sequence shown here is derived from an EMBL/GenBank/DDBJ whole genome shotgun (WGS) entry which is preliminary data.</text>
</comment>
<proteinExistence type="predicted"/>
<evidence type="ECO:0008006" key="3">
    <source>
        <dbReference type="Google" id="ProtNLM"/>
    </source>
</evidence>
<dbReference type="Proteomes" id="UP001551482">
    <property type="component" value="Unassembled WGS sequence"/>
</dbReference>
<name>A0ABV3DCY3_9ACTN</name>
<reference evidence="1 2" key="1">
    <citation type="submission" date="2024-06" db="EMBL/GenBank/DDBJ databases">
        <title>The Natural Products Discovery Center: Release of the First 8490 Sequenced Strains for Exploring Actinobacteria Biosynthetic Diversity.</title>
        <authorList>
            <person name="Kalkreuter E."/>
            <person name="Kautsar S.A."/>
            <person name="Yang D."/>
            <person name="Bader C.D."/>
            <person name="Teijaro C.N."/>
            <person name="Fluegel L."/>
            <person name="Davis C.M."/>
            <person name="Simpson J.R."/>
            <person name="Lauterbach L."/>
            <person name="Steele A.D."/>
            <person name="Gui C."/>
            <person name="Meng S."/>
            <person name="Li G."/>
            <person name="Viehrig K."/>
            <person name="Ye F."/>
            <person name="Su P."/>
            <person name="Kiefer A.F."/>
            <person name="Nichols A."/>
            <person name="Cepeda A.J."/>
            <person name="Yan W."/>
            <person name="Fan B."/>
            <person name="Jiang Y."/>
            <person name="Adhikari A."/>
            <person name="Zheng C.-J."/>
            <person name="Schuster L."/>
            <person name="Cowan T.M."/>
            <person name="Smanski M.J."/>
            <person name="Chevrette M.G."/>
            <person name="De Carvalho L.P.S."/>
            <person name="Shen B."/>
        </authorList>
    </citation>
    <scope>NUCLEOTIDE SEQUENCE [LARGE SCALE GENOMIC DNA]</scope>
    <source>
        <strain evidence="1 2">NPDC048946</strain>
    </source>
</reference>
<sequence>MTWRESARYHLWKWVGIPTLPTTVADPALRAARTVDEVVHATQRGLSAATGRNVALERSGSALSAKTLREFSDGMLLAVRRHGRVPLDALEVGSLPREQLAFAGANVQCDTVTAQLTHCGGHITLNESRFRPGARFGLWMGARGAELGGLGRTRRLRTPQAAGAHELAHVVDALMAHPEWKQAGVMPDHPQSLREQVAEMVGERRGKPAGQVTPKDVAAELGVNAAGDFDGAMNELVADADADVSVNKEKAHPINQKVAERLAQAKEPFVPGPGARLQEWRGREHTRSVTGVEHWFPDVNFPVAPTPGPVQRPAPETGPGQVHAPAPRGAVRTAADGTRAALVDPAVLRAPAAGLSSLPVIKPRMTPQRQSPTAVNTSPTLDAVRGISPYKAVSERQLSREKFL</sequence>
<accession>A0ABV3DCY3</accession>
<gene>
    <name evidence="1" type="ORF">AB0C36_08835</name>
</gene>
<keyword evidence="2" id="KW-1185">Reference proteome</keyword>
<dbReference type="RefSeq" id="WP_358351352.1">
    <property type="nucleotide sequence ID" value="NZ_JBEZFP010000016.1"/>
</dbReference>
<dbReference type="EMBL" id="JBEZFP010000016">
    <property type="protein sequence ID" value="MEU8133598.1"/>
    <property type="molecule type" value="Genomic_DNA"/>
</dbReference>
<evidence type="ECO:0000313" key="1">
    <source>
        <dbReference type="EMBL" id="MEU8133598.1"/>
    </source>
</evidence>
<evidence type="ECO:0000313" key="2">
    <source>
        <dbReference type="Proteomes" id="UP001551482"/>
    </source>
</evidence>
<organism evidence="1 2">
    <name type="scientific">Streptodolium elevatio</name>
    <dbReference type="NCBI Taxonomy" id="3157996"/>
    <lineage>
        <taxon>Bacteria</taxon>
        <taxon>Bacillati</taxon>
        <taxon>Actinomycetota</taxon>
        <taxon>Actinomycetes</taxon>
        <taxon>Kitasatosporales</taxon>
        <taxon>Streptomycetaceae</taxon>
        <taxon>Streptodolium</taxon>
    </lineage>
</organism>